<evidence type="ECO:0000259" key="2">
    <source>
        <dbReference type="PROSITE" id="PS50043"/>
    </source>
</evidence>
<feature type="compositionally biased region" description="Low complexity" evidence="1">
    <location>
        <begin position="1"/>
        <end position="17"/>
    </location>
</feature>
<comment type="caution">
    <text evidence="3">The sequence shown here is derived from an EMBL/GenBank/DDBJ whole genome shotgun (WGS) entry which is preliminary data.</text>
</comment>
<evidence type="ECO:0000313" key="4">
    <source>
        <dbReference type="Proteomes" id="UP001500456"/>
    </source>
</evidence>
<dbReference type="PANTHER" id="PTHR34293">
    <property type="entry name" value="HTH-TYPE TRANSCRIPTIONAL REGULATOR TRMBL2"/>
    <property type="match status" value="1"/>
</dbReference>
<evidence type="ECO:0000256" key="1">
    <source>
        <dbReference type="SAM" id="MobiDB-lite"/>
    </source>
</evidence>
<accession>A0ABP7RUX1</accession>
<gene>
    <name evidence="3" type="ORF">GCM10022232_46820</name>
</gene>
<dbReference type="InterPro" id="IPR016032">
    <property type="entry name" value="Sig_transdc_resp-reg_C-effctor"/>
</dbReference>
<dbReference type="Gene3D" id="1.10.10.10">
    <property type="entry name" value="Winged helix-like DNA-binding domain superfamily/Winged helix DNA-binding domain"/>
    <property type="match status" value="1"/>
</dbReference>
<protein>
    <submittedName>
        <fullName evidence="3">LuxR C-terminal-related transcriptional regulator</fullName>
    </submittedName>
</protein>
<dbReference type="PROSITE" id="PS50043">
    <property type="entry name" value="HTH_LUXR_2"/>
    <property type="match status" value="1"/>
</dbReference>
<evidence type="ECO:0000313" key="3">
    <source>
        <dbReference type="EMBL" id="GAA4002595.1"/>
    </source>
</evidence>
<dbReference type="InterPro" id="IPR036388">
    <property type="entry name" value="WH-like_DNA-bd_sf"/>
</dbReference>
<dbReference type="InterPro" id="IPR051797">
    <property type="entry name" value="TrmB-like"/>
</dbReference>
<keyword evidence="4" id="KW-1185">Reference proteome</keyword>
<name>A0ABP7RUX1_9ACTN</name>
<dbReference type="RefSeq" id="WP_266436253.1">
    <property type="nucleotide sequence ID" value="NZ_BAAAZX010000013.1"/>
</dbReference>
<dbReference type="SUPFAM" id="SSF46894">
    <property type="entry name" value="C-terminal effector domain of the bipartite response regulators"/>
    <property type="match status" value="1"/>
</dbReference>
<dbReference type="EMBL" id="BAAAZX010000013">
    <property type="protein sequence ID" value="GAA4002595.1"/>
    <property type="molecule type" value="Genomic_DNA"/>
</dbReference>
<proteinExistence type="predicted"/>
<reference evidence="4" key="1">
    <citation type="journal article" date="2019" name="Int. J. Syst. Evol. Microbiol.">
        <title>The Global Catalogue of Microorganisms (GCM) 10K type strain sequencing project: providing services to taxonomists for standard genome sequencing and annotation.</title>
        <authorList>
            <consortium name="The Broad Institute Genomics Platform"/>
            <consortium name="The Broad Institute Genome Sequencing Center for Infectious Disease"/>
            <person name="Wu L."/>
            <person name="Ma J."/>
        </authorList>
    </citation>
    <scope>NUCLEOTIDE SEQUENCE [LARGE SCALE GENOMIC DNA]</scope>
    <source>
        <strain evidence="4">JCM 16924</strain>
    </source>
</reference>
<dbReference type="PRINTS" id="PR00038">
    <property type="entry name" value="HTHLUXR"/>
</dbReference>
<dbReference type="PANTHER" id="PTHR34293:SF1">
    <property type="entry name" value="HTH-TYPE TRANSCRIPTIONAL REGULATOR TRMBL2"/>
    <property type="match status" value="1"/>
</dbReference>
<organism evidence="3 4">
    <name type="scientific">Streptomyces plumbiresistens</name>
    <dbReference type="NCBI Taxonomy" id="511811"/>
    <lineage>
        <taxon>Bacteria</taxon>
        <taxon>Bacillati</taxon>
        <taxon>Actinomycetota</taxon>
        <taxon>Actinomycetes</taxon>
        <taxon>Kitasatosporales</taxon>
        <taxon>Streptomycetaceae</taxon>
        <taxon>Streptomyces</taxon>
    </lineage>
</organism>
<dbReference type="Proteomes" id="UP001500456">
    <property type="component" value="Unassembled WGS sequence"/>
</dbReference>
<dbReference type="InterPro" id="IPR000792">
    <property type="entry name" value="Tscrpt_reg_LuxR_C"/>
</dbReference>
<dbReference type="SMART" id="SM00421">
    <property type="entry name" value="HTH_LUXR"/>
    <property type="match status" value="1"/>
</dbReference>
<feature type="domain" description="HTH luxR-type" evidence="2">
    <location>
        <begin position="267"/>
        <end position="332"/>
    </location>
</feature>
<sequence length="338" mass="36855">MSEAHAPTTATEEAGAPHQEHGVEDLCVAARELYEAALREGHVSAADAEAAPCLVDFGLLHPAVEDLNRLEPVPPAVALHRMLRTTAGRIADERRREQRLAETFEPLMRIDGRHTATADLPGITVLGGLDRINEAITKAMADASRELLAVQPYDGRNPAARLAQSLGRDQALLDRGGRIRTLYQHTQRHSPAVIARYEQLNGDAEARTLDQVTERLVVIDHAVAFVPASKDRGLALEVRHPALVDFFATTFDRLWHLATPMYPQAVQQVTLNGITPRQRAIAALLVEGHTDAVIADRLGLNIRTAREHIAKLASTLGSESRAQLGYLIGRSGILDQEG</sequence>
<feature type="region of interest" description="Disordered" evidence="1">
    <location>
        <begin position="1"/>
        <end position="20"/>
    </location>
</feature>